<proteinExistence type="predicted"/>
<gene>
    <name evidence="1" type="ORF">PoB_003751000</name>
</gene>
<evidence type="ECO:0000313" key="2">
    <source>
        <dbReference type="Proteomes" id="UP000735302"/>
    </source>
</evidence>
<evidence type="ECO:0000313" key="1">
    <source>
        <dbReference type="EMBL" id="GFO11005.1"/>
    </source>
</evidence>
<sequence length="120" mass="13020">MGLLQAAVAPYIYITAIETWELPRAMRWSNAGYGRDKRLTGVITGRLDINTGRKVREPLFKTSSFTPLLVFIHTGLDVAEIHHSSPVRWKGGVGGTVDSEAVLRSVEGTSVAGSNPRTLA</sequence>
<dbReference type="Proteomes" id="UP000735302">
    <property type="component" value="Unassembled WGS sequence"/>
</dbReference>
<protein>
    <submittedName>
        <fullName evidence="1">Uncharacterized protein</fullName>
    </submittedName>
</protein>
<organism evidence="1 2">
    <name type="scientific">Plakobranchus ocellatus</name>
    <dbReference type="NCBI Taxonomy" id="259542"/>
    <lineage>
        <taxon>Eukaryota</taxon>
        <taxon>Metazoa</taxon>
        <taxon>Spiralia</taxon>
        <taxon>Lophotrochozoa</taxon>
        <taxon>Mollusca</taxon>
        <taxon>Gastropoda</taxon>
        <taxon>Heterobranchia</taxon>
        <taxon>Euthyneura</taxon>
        <taxon>Panpulmonata</taxon>
        <taxon>Sacoglossa</taxon>
        <taxon>Placobranchoidea</taxon>
        <taxon>Plakobranchidae</taxon>
        <taxon>Plakobranchus</taxon>
    </lineage>
</organism>
<name>A0AAV4ART6_9GAST</name>
<keyword evidence="2" id="KW-1185">Reference proteome</keyword>
<comment type="caution">
    <text evidence="1">The sequence shown here is derived from an EMBL/GenBank/DDBJ whole genome shotgun (WGS) entry which is preliminary data.</text>
</comment>
<dbReference type="EMBL" id="BLXT01004214">
    <property type="protein sequence ID" value="GFO11005.1"/>
    <property type="molecule type" value="Genomic_DNA"/>
</dbReference>
<accession>A0AAV4ART6</accession>
<dbReference type="AlphaFoldDB" id="A0AAV4ART6"/>
<reference evidence="1 2" key="1">
    <citation type="journal article" date="2021" name="Elife">
        <title>Chloroplast acquisition without the gene transfer in kleptoplastic sea slugs, Plakobranchus ocellatus.</title>
        <authorList>
            <person name="Maeda T."/>
            <person name="Takahashi S."/>
            <person name="Yoshida T."/>
            <person name="Shimamura S."/>
            <person name="Takaki Y."/>
            <person name="Nagai Y."/>
            <person name="Toyoda A."/>
            <person name="Suzuki Y."/>
            <person name="Arimoto A."/>
            <person name="Ishii H."/>
            <person name="Satoh N."/>
            <person name="Nishiyama T."/>
            <person name="Hasebe M."/>
            <person name="Maruyama T."/>
            <person name="Minagawa J."/>
            <person name="Obokata J."/>
            <person name="Shigenobu S."/>
        </authorList>
    </citation>
    <scope>NUCLEOTIDE SEQUENCE [LARGE SCALE GENOMIC DNA]</scope>
</reference>